<evidence type="ECO:0000256" key="2">
    <source>
        <dbReference type="SAM" id="Phobius"/>
    </source>
</evidence>
<name>A0A8R1E3K2_CAEJA</name>
<dbReference type="AlphaFoldDB" id="A0A8R1E3K2"/>
<dbReference type="InterPro" id="IPR034113">
    <property type="entry name" value="SCP_GAPR1-like"/>
</dbReference>
<feature type="transmembrane region" description="Helical" evidence="2">
    <location>
        <begin position="21"/>
        <end position="44"/>
    </location>
</feature>
<keyword evidence="2" id="KW-1133">Transmembrane helix</keyword>
<reference evidence="5" key="1">
    <citation type="submission" date="2010-08" db="EMBL/GenBank/DDBJ databases">
        <authorList>
            <consortium name="Caenorhabditis japonica Sequencing Consortium"/>
            <person name="Wilson R.K."/>
        </authorList>
    </citation>
    <scope>NUCLEOTIDE SEQUENCE [LARGE SCALE GENOMIC DNA]</scope>
    <source>
        <strain evidence="5">DF5081</strain>
    </source>
</reference>
<accession>A0A8R1E3K2</accession>
<reference evidence="4" key="2">
    <citation type="submission" date="2022-06" db="UniProtKB">
        <authorList>
            <consortium name="EnsemblMetazoa"/>
        </authorList>
    </citation>
    <scope>IDENTIFICATION</scope>
    <source>
        <strain evidence="4">DF5081</strain>
    </source>
</reference>
<protein>
    <submittedName>
        <fullName evidence="4">SCP domain-containing protein</fullName>
    </submittedName>
</protein>
<feature type="domain" description="SCP" evidence="3">
    <location>
        <begin position="189"/>
        <end position="325"/>
    </location>
</feature>
<evidence type="ECO:0000259" key="3">
    <source>
        <dbReference type="SMART" id="SM00198"/>
    </source>
</evidence>
<dbReference type="EnsemblMetazoa" id="CJA20562a.1">
    <property type="protein sequence ID" value="CJA20562a.1"/>
    <property type="gene ID" value="WBGene00176134"/>
</dbReference>
<dbReference type="SMART" id="SM00198">
    <property type="entry name" value="SCP"/>
    <property type="match status" value="1"/>
</dbReference>
<dbReference type="Proteomes" id="UP000005237">
    <property type="component" value="Unassembled WGS sequence"/>
</dbReference>
<organism evidence="4 5">
    <name type="scientific">Caenorhabditis japonica</name>
    <dbReference type="NCBI Taxonomy" id="281687"/>
    <lineage>
        <taxon>Eukaryota</taxon>
        <taxon>Metazoa</taxon>
        <taxon>Ecdysozoa</taxon>
        <taxon>Nematoda</taxon>
        <taxon>Chromadorea</taxon>
        <taxon>Rhabditida</taxon>
        <taxon>Rhabditina</taxon>
        <taxon>Rhabditomorpha</taxon>
        <taxon>Rhabditoidea</taxon>
        <taxon>Rhabditidae</taxon>
        <taxon>Peloderinae</taxon>
        <taxon>Caenorhabditis</taxon>
    </lineage>
</organism>
<dbReference type="InterPro" id="IPR035940">
    <property type="entry name" value="CAP_sf"/>
</dbReference>
<feature type="region of interest" description="Disordered" evidence="1">
    <location>
        <begin position="98"/>
        <end position="126"/>
    </location>
</feature>
<evidence type="ECO:0000313" key="4">
    <source>
        <dbReference type="EnsemblMetazoa" id="CJA20562a.1"/>
    </source>
</evidence>
<keyword evidence="2" id="KW-0812">Transmembrane</keyword>
<sequence>MRPQGDVVFHKCTHFWPKRRIVFGRALMLLFLLSVHTKCFYFSFSHCFTILFLFLFHFTSVPHFLLLFLLRRLIVQEYYHEALLFAQKIAQVEERFTGEKTEEKHEHENGAASGAGTSEPVPIPQSKSSNIVHHVSHSNGDDYEAVCSSIGEESRKNFDAQLDKHMMQTITDVKYMIKHSKYTALSEVNFQRGCLDAHNECRQRYGNEHLCWSTELAEMAHAWAVKLAERGRMLYPELPGIGENIILKEANEQSHLPTGQEVIQEWEKEAQFFDFDKPRWNPKCQQFSQVVWKDTSELGAARYWNTANNCVAVVCFYRPAGNSNAPGEFASNVPSRDCSMSPIRNLGAQMKRHVTISTPERAVVSSPSRV</sequence>
<dbReference type="SUPFAM" id="SSF55797">
    <property type="entry name" value="PR-1-like"/>
    <property type="match status" value="1"/>
</dbReference>
<feature type="compositionally biased region" description="Basic and acidic residues" evidence="1">
    <location>
        <begin position="98"/>
        <end position="109"/>
    </location>
</feature>
<dbReference type="FunFam" id="3.40.33.10:FF:000010">
    <property type="entry name" value="Predicted protein"/>
    <property type="match status" value="1"/>
</dbReference>
<keyword evidence="5" id="KW-1185">Reference proteome</keyword>
<dbReference type="Gene3D" id="3.40.33.10">
    <property type="entry name" value="CAP"/>
    <property type="match status" value="1"/>
</dbReference>
<evidence type="ECO:0000256" key="1">
    <source>
        <dbReference type="SAM" id="MobiDB-lite"/>
    </source>
</evidence>
<dbReference type="PANTHER" id="PTHR10334">
    <property type="entry name" value="CYSTEINE-RICH SECRETORY PROTEIN-RELATED"/>
    <property type="match status" value="1"/>
</dbReference>
<dbReference type="InterPro" id="IPR014044">
    <property type="entry name" value="CAP_dom"/>
</dbReference>
<feature type="transmembrane region" description="Helical" evidence="2">
    <location>
        <begin position="50"/>
        <end position="70"/>
    </location>
</feature>
<evidence type="ECO:0000313" key="5">
    <source>
        <dbReference type="Proteomes" id="UP000005237"/>
    </source>
</evidence>
<proteinExistence type="predicted"/>
<dbReference type="CDD" id="cd05382">
    <property type="entry name" value="CAP_GAPR1-like"/>
    <property type="match status" value="1"/>
</dbReference>
<keyword evidence="2" id="KW-0472">Membrane</keyword>
<dbReference type="InterPro" id="IPR001283">
    <property type="entry name" value="CRISP-related"/>
</dbReference>
<dbReference type="PRINTS" id="PR00837">
    <property type="entry name" value="V5TPXLIKE"/>
</dbReference>
<dbReference type="Pfam" id="PF00188">
    <property type="entry name" value="CAP"/>
    <property type="match status" value="1"/>
</dbReference>